<sequence length="163" mass="17586">MAEGDQSSRSIGLCSTPTQPTPEIPHSNELRPAISHAGAVTPGMEPPIGASATTQARRDQLATRMFPGPVRTLCCQRPGSCPTASLSSRRFPGWLSVLTRSTEVTVEWRRRHTHGALATCKSRSPCAPLGGQVYGVQAAHDEASFYQQQDFSSHPHPTRTIPD</sequence>
<dbReference type="RefSeq" id="XP_060439349.1">
    <property type="nucleotide sequence ID" value="XM_060591397.1"/>
</dbReference>
<feature type="region of interest" description="Disordered" evidence="1">
    <location>
        <begin position="1"/>
        <end position="28"/>
    </location>
</feature>
<organism evidence="2 3">
    <name type="scientific">Colletotrichum phormii</name>
    <dbReference type="NCBI Taxonomy" id="359342"/>
    <lineage>
        <taxon>Eukaryota</taxon>
        <taxon>Fungi</taxon>
        <taxon>Dikarya</taxon>
        <taxon>Ascomycota</taxon>
        <taxon>Pezizomycotina</taxon>
        <taxon>Sordariomycetes</taxon>
        <taxon>Hypocreomycetidae</taxon>
        <taxon>Glomerellales</taxon>
        <taxon>Glomerellaceae</taxon>
        <taxon>Colletotrichum</taxon>
        <taxon>Colletotrichum acutatum species complex</taxon>
    </lineage>
</organism>
<protein>
    <submittedName>
        <fullName evidence="2">Uncharacterized protein</fullName>
    </submittedName>
</protein>
<keyword evidence="3" id="KW-1185">Reference proteome</keyword>
<reference evidence="2" key="1">
    <citation type="submission" date="2021-06" db="EMBL/GenBank/DDBJ databases">
        <title>Comparative genomics, transcriptomics and evolutionary studies reveal genomic signatures of adaptation to plant cell wall in hemibiotrophic fungi.</title>
        <authorList>
            <consortium name="DOE Joint Genome Institute"/>
            <person name="Baroncelli R."/>
            <person name="Diaz J.F."/>
            <person name="Benocci T."/>
            <person name="Peng M."/>
            <person name="Battaglia E."/>
            <person name="Haridas S."/>
            <person name="Andreopoulos W."/>
            <person name="Labutti K."/>
            <person name="Pangilinan J."/>
            <person name="Floch G.L."/>
            <person name="Makela M.R."/>
            <person name="Henrissat B."/>
            <person name="Grigoriev I.V."/>
            <person name="Crouch J.A."/>
            <person name="De Vries R.P."/>
            <person name="Sukno S.A."/>
            <person name="Thon M.R."/>
        </authorList>
    </citation>
    <scope>NUCLEOTIDE SEQUENCE</scope>
    <source>
        <strain evidence="2">CBS 102054</strain>
    </source>
</reference>
<evidence type="ECO:0000256" key="1">
    <source>
        <dbReference type="SAM" id="MobiDB-lite"/>
    </source>
</evidence>
<dbReference type="EMBL" id="JAHMHQ010000029">
    <property type="protein sequence ID" value="KAK1623354.1"/>
    <property type="molecule type" value="Genomic_DNA"/>
</dbReference>
<feature type="compositionally biased region" description="Polar residues" evidence="1">
    <location>
        <begin position="1"/>
        <end position="18"/>
    </location>
</feature>
<accession>A0AAJ0E8Y3</accession>
<proteinExistence type="predicted"/>
<dbReference type="GeneID" id="85476259"/>
<comment type="caution">
    <text evidence="2">The sequence shown here is derived from an EMBL/GenBank/DDBJ whole genome shotgun (WGS) entry which is preliminary data.</text>
</comment>
<evidence type="ECO:0000313" key="2">
    <source>
        <dbReference type="EMBL" id="KAK1623354.1"/>
    </source>
</evidence>
<name>A0AAJ0E8Y3_9PEZI</name>
<gene>
    <name evidence="2" type="ORF">BDP81DRAFT_439369</name>
</gene>
<dbReference type="AlphaFoldDB" id="A0AAJ0E8Y3"/>
<dbReference type="Proteomes" id="UP001243989">
    <property type="component" value="Unassembled WGS sequence"/>
</dbReference>
<evidence type="ECO:0000313" key="3">
    <source>
        <dbReference type="Proteomes" id="UP001243989"/>
    </source>
</evidence>